<keyword evidence="3" id="KW-1185">Reference proteome</keyword>
<evidence type="ECO:0000313" key="2">
    <source>
        <dbReference type="EMBL" id="GGF30635.1"/>
    </source>
</evidence>
<keyword evidence="1" id="KW-0812">Transmembrane</keyword>
<feature type="transmembrane region" description="Helical" evidence="1">
    <location>
        <begin position="157"/>
        <end position="177"/>
    </location>
</feature>
<feature type="transmembrane region" description="Helical" evidence="1">
    <location>
        <begin position="33"/>
        <end position="58"/>
    </location>
</feature>
<evidence type="ECO:0000256" key="1">
    <source>
        <dbReference type="SAM" id="Phobius"/>
    </source>
</evidence>
<feature type="transmembrane region" description="Helical" evidence="1">
    <location>
        <begin position="6"/>
        <end position="26"/>
    </location>
</feature>
<protein>
    <submittedName>
        <fullName evidence="2">Uncharacterized protein</fullName>
    </submittedName>
</protein>
<sequence>MIVAIAAAEVAFWVVLGAGLLSRYVLRRPGLSRVLLLCVPLVDVLLLAFVVIDIAAGAPPSQGHALAAIYLGVTVMFGHSMVAWADVRFRHRFAGGPAPVKPAKGSRDAVRALWVEWFRVVGAVAIAAVLVLGMIAVRGVGVPDGLDAASKDPYWGSLTLMAVVTAIWFLAGPAFAGRGRADALTPR</sequence>
<comment type="caution">
    <text evidence="2">The sequence shown here is derived from an EMBL/GenBank/DDBJ whole genome shotgun (WGS) entry which is preliminary data.</text>
</comment>
<keyword evidence="1" id="KW-0472">Membrane</keyword>
<reference evidence="2" key="2">
    <citation type="submission" date="2020-09" db="EMBL/GenBank/DDBJ databases">
        <authorList>
            <person name="Sun Q."/>
            <person name="Zhou Y."/>
        </authorList>
    </citation>
    <scope>NUCLEOTIDE SEQUENCE</scope>
    <source>
        <strain evidence="2">CGMCC 1.16067</strain>
    </source>
</reference>
<reference evidence="2" key="1">
    <citation type="journal article" date="2014" name="Int. J. Syst. Evol. Microbiol.">
        <title>Complete genome sequence of Corynebacterium casei LMG S-19264T (=DSM 44701T), isolated from a smear-ripened cheese.</title>
        <authorList>
            <consortium name="US DOE Joint Genome Institute (JGI-PGF)"/>
            <person name="Walter F."/>
            <person name="Albersmeier A."/>
            <person name="Kalinowski J."/>
            <person name="Ruckert C."/>
        </authorList>
    </citation>
    <scope>NUCLEOTIDE SEQUENCE</scope>
    <source>
        <strain evidence="2">CGMCC 1.16067</strain>
    </source>
</reference>
<feature type="transmembrane region" description="Helical" evidence="1">
    <location>
        <begin position="64"/>
        <end position="85"/>
    </location>
</feature>
<name>A0A917B8Z9_9ACTN</name>
<feature type="transmembrane region" description="Helical" evidence="1">
    <location>
        <begin position="117"/>
        <end position="137"/>
    </location>
</feature>
<gene>
    <name evidence="2" type="ORF">GCM10011519_00070</name>
</gene>
<organism evidence="2 3">
    <name type="scientific">Marmoricola endophyticus</name>
    <dbReference type="NCBI Taxonomy" id="2040280"/>
    <lineage>
        <taxon>Bacteria</taxon>
        <taxon>Bacillati</taxon>
        <taxon>Actinomycetota</taxon>
        <taxon>Actinomycetes</taxon>
        <taxon>Propionibacteriales</taxon>
        <taxon>Nocardioidaceae</taxon>
        <taxon>Marmoricola</taxon>
    </lineage>
</organism>
<proteinExistence type="predicted"/>
<accession>A0A917B8Z9</accession>
<dbReference type="RefSeq" id="WP_188777073.1">
    <property type="nucleotide sequence ID" value="NZ_BMKQ01000001.1"/>
</dbReference>
<dbReference type="AlphaFoldDB" id="A0A917B8Z9"/>
<dbReference type="EMBL" id="BMKQ01000001">
    <property type="protein sequence ID" value="GGF30635.1"/>
    <property type="molecule type" value="Genomic_DNA"/>
</dbReference>
<dbReference type="Proteomes" id="UP000649179">
    <property type="component" value="Unassembled WGS sequence"/>
</dbReference>
<evidence type="ECO:0000313" key="3">
    <source>
        <dbReference type="Proteomes" id="UP000649179"/>
    </source>
</evidence>
<keyword evidence="1" id="KW-1133">Transmembrane helix</keyword>